<dbReference type="AlphaFoldDB" id="A0AAD3Y6H9"/>
<dbReference type="GO" id="GO:0061015">
    <property type="term" value="P:snRNA import into nucleus"/>
    <property type="evidence" value="ECO:0007669"/>
    <property type="project" value="InterPro"/>
</dbReference>
<dbReference type="PANTHER" id="PTHR13403">
    <property type="entry name" value="SNURPORTIN1 RNUT1 PROTEIN RNA, U TRANSPORTER 1"/>
    <property type="match status" value="1"/>
</dbReference>
<evidence type="ECO:0000256" key="3">
    <source>
        <dbReference type="ARBA" id="ARBA00004496"/>
    </source>
</evidence>
<evidence type="ECO:0000256" key="4">
    <source>
        <dbReference type="ARBA" id="ARBA00007540"/>
    </source>
</evidence>
<sequence>MPTHDLRRPFKRPAISDQQKRRELSLLRQEQNRREAQLQARRLASTVLSLQSGTSEPEPSDPIEVEIPHELDPESEEPYDADCSPRDITDVRQASKLRGIEGRRWFARQLMLPEWMIDVPDNLTKDWYVLARPAGKRCFVVSSNGTTVSRLRNGSVFHHFPSALPSGARTRENCGSALSYCILDCIYHNIDQTYYVIDMVCWQGYSLYDCSAEFRFFWLNSKLAESGACEPPTHYHRYRFSMVPVYNCDKSGLLMAYTGAVPFVKDGLLFYNKHAHYQTGNTPLTLVWKDEKCSQYLIDTDSKGEIPSEQQVVLGLQNDGKLTTSDDPPVVFGCLDEEFIEKSGLRCGNLLRFAIGGGGLTFADGKLEKADIQYVGKSNRVRAFADSYSKVIFQYMARRTPLRVVDLLASISLPNDQEDRTSDAEMDG</sequence>
<dbReference type="GO" id="GO:0005634">
    <property type="term" value="C:nucleus"/>
    <property type="evidence" value="ECO:0007669"/>
    <property type="project" value="UniProtKB-SubCell"/>
</dbReference>
<evidence type="ECO:0000256" key="1">
    <source>
        <dbReference type="ARBA" id="ARBA00003975"/>
    </source>
</evidence>
<comment type="subcellular location">
    <subcellularLocation>
        <location evidence="3">Cytoplasm</location>
    </subcellularLocation>
    <subcellularLocation>
        <location evidence="2">Nucleus</location>
    </subcellularLocation>
</comment>
<organism evidence="12 13">
    <name type="scientific">Nepenthes gracilis</name>
    <name type="common">Slender pitcher plant</name>
    <dbReference type="NCBI Taxonomy" id="150966"/>
    <lineage>
        <taxon>Eukaryota</taxon>
        <taxon>Viridiplantae</taxon>
        <taxon>Streptophyta</taxon>
        <taxon>Embryophyta</taxon>
        <taxon>Tracheophyta</taxon>
        <taxon>Spermatophyta</taxon>
        <taxon>Magnoliopsida</taxon>
        <taxon>eudicotyledons</taxon>
        <taxon>Gunneridae</taxon>
        <taxon>Pentapetalae</taxon>
        <taxon>Caryophyllales</taxon>
        <taxon>Nepenthaceae</taxon>
        <taxon>Nepenthes</taxon>
    </lineage>
</organism>
<dbReference type="Gene3D" id="3.30.470.30">
    <property type="entry name" value="DNA ligase/mRNA capping enzyme"/>
    <property type="match status" value="1"/>
</dbReference>
<protein>
    <recommendedName>
        <fullName evidence="5">Snurportin-1</fullName>
    </recommendedName>
</protein>
<proteinExistence type="inferred from homology"/>
<gene>
    <name evidence="12" type="ORF">Nepgr_033325</name>
</gene>
<reference evidence="12" key="1">
    <citation type="submission" date="2023-05" db="EMBL/GenBank/DDBJ databases">
        <title>Nepenthes gracilis genome sequencing.</title>
        <authorList>
            <person name="Fukushima K."/>
        </authorList>
    </citation>
    <scope>NUCLEOTIDE SEQUENCE</scope>
    <source>
        <strain evidence="12">SING2019-196</strain>
    </source>
</reference>
<evidence type="ECO:0000256" key="2">
    <source>
        <dbReference type="ARBA" id="ARBA00004123"/>
    </source>
</evidence>
<comment type="similarity">
    <text evidence="4">Belongs to the snurportin family.</text>
</comment>
<evidence type="ECO:0000256" key="7">
    <source>
        <dbReference type="ARBA" id="ARBA00022490"/>
    </source>
</evidence>
<feature type="region of interest" description="Disordered" evidence="10">
    <location>
        <begin position="1"/>
        <end position="21"/>
    </location>
</feature>
<feature type="domain" description="Snurportin-1 m3G cap-binding" evidence="11">
    <location>
        <begin position="109"/>
        <end position="285"/>
    </location>
</feature>
<keyword evidence="6" id="KW-0813">Transport</keyword>
<accession>A0AAD3Y6H9</accession>
<dbReference type="PANTHER" id="PTHR13403:SF6">
    <property type="entry name" value="SNURPORTIN-1"/>
    <property type="match status" value="1"/>
</dbReference>
<name>A0AAD3Y6H9_NEPGR</name>
<dbReference type="EMBL" id="BSYO01000040">
    <property type="protein sequence ID" value="GMH31482.1"/>
    <property type="molecule type" value="Genomic_DNA"/>
</dbReference>
<keyword evidence="8" id="KW-0694">RNA-binding</keyword>
<evidence type="ECO:0000256" key="8">
    <source>
        <dbReference type="ARBA" id="ARBA00022884"/>
    </source>
</evidence>
<comment type="function">
    <text evidence="1">Functions as an U snRNP-specific nuclear import adapter. Involved in the trimethylguanosine (m3G)-cap-dependent nuclear import of U snRNPs. Binds specifically to the terminal m3G-cap U snRNAs.</text>
</comment>
<dbReference type="Proteomes" id="UP001279734">
    <property type="component" value="Unassembled WGS sequence"/>
</dbReference>
<evidence type="ECO:0000313" key="12">
    <source>
        <dbReference type="EMBL" id="GMH31482.1"/>
    </source>
</evidence>
<evidence type="ECO:0000256" key="9">
    <source>
        <dbReference type="ARBA" id="ARBA00023242"/>
    </source>
</evidence>
<keyword evidence="9" id="KW-0539">Nucleus</keyword>
<evidence type="ECO:0000256" key="5">
    <source>
        <dbReference type="ARBA" id="ARBA00016034"/>
    </source>
</evidence>
<keyword evidence="7" id="KW-0963">Cytoplasm</keyword>
<evidence type="ECO:0000259" key="11">
    <source>
        <dbReference type="Pfam" id="PF21974"/>
    </source>
</evidence>
<dbReference type="SUPFAM" id="SSF56091">
    <property type="entry name" value="DNA ligase/mRNA capping enzyme, catalytic domain"/>
    <property type="match status" value="1"/>
</dbReference>
<comment type="caution">
    <text evidence="12">The sequence shown here is derived from an EMBL/GenBank/DDBJ whole genome shotgun (WGS) entry which is preliminary data.</text>
</comment>
<evidence type="ECO:0000313" key="13">
    <source>
        <dbReference type="Proteomes" id="UP001279734"/>
    </source>
</evidence>
<evidence type="ECO:0000256" key="6">
    <source>
        <dbReference type="ARBA" id="ARBA00022448"/>
    </source>
</evidence>
<dbReference type="GO" id="GO:0005737">
    <property type="term" value="C:cytoplasm"/>
    <property type="evidence" value="ECO:0007669"/>
    <property type="project" value="UniProtKB-SubCell"/>
</dbReference>
<keyword evidence="13" id="KW-1185">Reference proteome</keyword>
<evidence type="ECO:0000256" key="10">
    <source>
        <dbReference type="SAM" id="MobiDB-lite"/>
    </source>
</evidence>
<dbReference type="InterPro" id="IPR047857">
    <property type="entry name" value="Snurportin1_C"/>
</dbReference>
<dbReference type="CDD" id="cd09232">
    <property type="entry name" value="Snurportin-1_C"/>
    <property type="match status" value="1"/>
</dbReference>
<dbReference type="GO" id="GO:0003723">
    <property type="term" value="F:RNA binding"/>
    <property type="evidence" value="ECO:0007669"/>
    <property type="project" value="UniProtKB-KW"/>
</dbReference>
<dbReference type="InterPro" id="IPR017336">
    <property type="entry name" value="Snurportin-1"/>
</dbReference>
<dbReference type="Pfam" id="PF21974">
    <property type="entry name" value="SPN1_m3Gcap_bd"/>
    <property type="match status" value="1"/>
</dbReference>